<dbReference type="GO" id="GO:0052861">
    <property type="term" value="F:endo-1,3(4)-beta-glucanase activity"/>
    <property type="evidence" value="ECO:0007669"/>
    <property type="project" value="UniProtKB-EC"/>
</dbReference>
<keyword evidence="8" id="KW-1185">Reference proteome</keyword>
<evidence type="ECO:0000256" key="2">
    <source>
        <dbReference type="ARBA" id="ARBA00006865"/>
    </source>
</evidence>
<dbReference type="PANTHER" id="PTHR10963:SF24">
    <property type="entry name" value="GLYCOSIDASE C21B10.07-RELATED"/>
    <property type="match status" value="1"/>
</dbReference>
<dbReference type="AlphaFoldDB" id="A0A9P4LIY2"/>
<dbReference type="Proteomes" id="UP000799777">
    <property type="component" value="Unassembled WGS sequence"/>
</dbReference>
<dbReference type="InterPro" id="IPR000757">
    <property type="entry name" value="Beta-glucanase-like"/>
</dbReference>
<dbReference type="PANTHER" id="PTHR10963">
    <property type="entry name" value="GLYCOSYL HYDROLASE-RELATED"/>
    <property type="match status" value="1"/>
</dbReference>
<comment type="similarity">
    <text evidence="2">Belongs to the glycosyl hydrolase 16 family.</text>
</comment>
<proteinExistence type="inferred from homology"/>
<name>A0A9P4LIY2_9PLEO</name>
<comment type="caution">
    <text evidence="7">The sequence shown here is derived from an EMBL/GenBank/DDBJ whole genome shotgun (WGS) entry which is preliminary data.</text>
</comment>
<dbReference type="GO" id="GO:0009251">
    <property type="term" value="P:glucan catabolic process"/>
    <property type="evidence" value="ECO:0007669"/>
    <property type="project" value="TreeGrafter"/>
</dbReference>
<evidence type="ECO:0000259" key="6">
    <source>
        <dbReference type="PROSITE" id="PS51762"/>
    </source>
</evidence>
<dbReference type="OrthoDB" id="192832at2759"/>
<dbReference type="SUPFAM" id="SSF49899">
    <property type="entry name" value="Concanavalin A-like lectins/glucanases"/>
    <property type="match status" value="1"/>
</dbReference>
<accession>A0A9P4LIY2</accession>
<dbReference type="Pfam" id="PF26113">
    <property type="entry name" value="GH16_XgeA"/>
    <property type="match status" value="2"/>
</dbReference>
<sequence length="361" mass="39358">MLAIALFLVATSVAHDGDDHNSSAYALTDDLSYDNFFDAFDFFSGPDPTNGFVQYPNLTAAIDQGLVGYLEDTRSVFMGVDYTNKDPKGRASVRLESKKNWNKGLLIADILHMPSSKCGVWPAWWLLGKEEWPAGGEIDLVEGVNDYENNAVTLHTTKGCVVDNSTSPTGGSGQADDLSRTFTGNLATKDCDVTATDQDKNVGCSIKAPAETSPIQMGTGDSIEQTALPSYGTNFNKANGGIYAMEWSSTSISVWFLPRDSPLYTSTPISTAPDPKQWGTPLAHFAGNGCDFEAQFKDLRVIFNVAFCGDWAGKEWDKSCAKKTGVSTCEAYVQNNPDAFKESYWELKTLKWYQQKPASPA</sequence>
<comment type="catalytic activity">
    <reaction evidence="1">
        <text>Endohydrolysis of (1-&gt;3)- or (1-&gt;4)-linkages in beta-D-glucans when the glucose residue whose reducing group is involved in the linkage to be hydrolyzed is itself substituted at C-3.</text>
        <dbReference type="EC" id="3.2.1.6"/>
    </reaction>
</comment>
<organism evidence="7 8">
    <name type="scientific">Setomelanomma holmii</name>
    <dbReference type="NCBI Taxonomy" id="210430"/>
    <lineage>
        <taxon>Eukaryota</taxon>
        <taxon>Fungi</taxon>
        <taxon>Dikarya</taxon>
        <taxon>Ascomycota</taxon>
        <taxon>Pezizomycotina</taxon>
        <taxon>Dothideomycetes</taxon>
        <taxon>Pleosporomycetidae</taxon>
        <taxon>Pleosporales</taxon>
        <taxon>Pleosporineae</taxon>
        <taxon>Phaeosphaeriaceae</taxon>
        <taxon>Setomelanomma</taxon>
    </lineage>
</organism>
<evidence type="ECO:0000256" key="5">
    <source>
        <dbReference type="ARBA" id="ARBA00023295"/>
    </source>
</evidence>
<dbReference type="InterPro" id="IPR013320">
    <property type="entry name" value="ConA-like_dom_sf"/>
</dbReference>
<evidence type="ECO:0000313" key="7">
    <source>
        <dbReference type="EMBL" id="KAF2025544.1"/>
    </source>
</evidence>
<keyword evidence="4" id="KW-0378">Hydrolase</keyword>
<dbReference type="FunFam" id="2.60.120.200:FF:000114">
    <property type="entry name" value="Probable endo-1,3(4)-beta-glucanase NFIA_089530"/>
    <property type="match status" value="1"/>
</dbReference>
<dbReference type="EC" id="3.2.1.6" evidence="3"/>
<keyword evidence="5" id="KW-0326">Glycosidase</keyword>
<evidence type="ECO:0000313" key="8">
    <source>
        <dbReference type="Proteomes" id="UP000799777"/>
    </source>
</evidence>
<dbReference type="PROSITE" id="PS51762">
    <property type="entry name" value="GH16_2"/>
    <property type="match status" value="1"/>
</dbReference>
<evidence type="ECO:0000256" key="4">
    <source>
        <dbReference type="ARBA" id="ARBA00022801"/>
    </source>
</evidence>
<dbReference type="EMBL" id="ML978263">
    <property type="protein sequence ID" value="KAF2025544.1"/>
    <property type="molecule type" value="Genomic_DNA"/>
</dbReference>
<gene>
    <name evidence="7" type="ORF">EK21DRAFT_103864</name>
</gene>
<dbReference type="Gene3D" id="2.60.120.200">
    <property type="match status" value="1"/>
</dbReference>
<protein>
    <recommendedName>
        <fullName evidence="3">endo-1,3(4)-beta-glucanase</fullName>
        <ecNumber evidence="3">3.2.1.6</ecNumber>
    </recommendedName>
</protein>
<reference evidence="7" key="1">
    <citation type="journal article" date="2020" name="Stud. Mycol.">
        <title>101 Dothideomycetes genomes: a test case for predicting lifestyles and emergence of pathogens.</title>
        <authorList>
            <person name="Haridas S."/>
            <person name="Albert R."/>
            <person name="Binder M."/>
            <person name="Bloem J."/>
            <person name="Labutti K."/>
            <person name="Salamov A."/>
            <person name="Andreopoulos B."/>
            <person name="Baker S."/>
            <person name="Barry K."/>
            <person name="Bills G."/>
            <person name="Bluhm B."/>
            <person name="Cannon C."/>
            <person name="Castanera R."/>
            <person name="Culley D."/>
            <person name="Daum C."/>
            <person name="Ezra D."/>
            <person name="Gonzalez J."/>
            <person name="Henrissat B."/>
            <person name="Kuo A."/>
            <person name="Liang C."/>
            <person name="Lipzen A."/>
            <person name="Lutzoni F."/>
            <person name="Magnuson J."/>
            <person name="Mondo S."/>
            <person name="Nolan M."/>
            <person name="Ohm R."/>
            <person name="Pangilinan J."/>
            <person name="Park H.-J."/>
            <person name="Ramirez L."/>
            <person name="Alfaro M."/>
            <person name="Sun H."/>
            <person name="Tritt A."/>
            <person name="Yoshinaga Y."/>
            <person name="Zwiers L.-H."/>
            <person name="Turgeon B."/>
            <person name="Goodwin S."/>
            <person name="Spatafora J."/>
            <person name="Crous P."/>
            <person name="Grigoriev I."/>
        </authorList>
    </citation>
    <scope>NUCLEOTIDE SEQUENCE</scope>
    <source>
        <strain evidence="7">CBS 110217</strain>
    </source>
</reference>
<evidence type="ECO:0000256" key="1">
    <source>
        <dbReference type="ARBA" id="ARBA00000124"/>
    </source>
</evidence>
<feature type="domain" description="GH16" evidence="6">
    <location>
        <begin position="18"/>
        <end position="320"/>
    </location>
</feature>
<evidence type="ECO:0000256" key="3">
    <source>
        <dbReference type="ARBA" id="ARBA00012599"/>
    </source>
</evidence>
<dbReference type="InterPro" id="IPR050546">
    <property type="entry name" value="Glycosyl_Hydrlase_16"/>
</dbReference>
<dbReference type="CDD" id="cd02181">
    <property type="entry name" value="GH16_fungal_Lam16A_glucanase"/>
    <property type="match status" value="1"/>
</dbReference>